<evidence type="ECO:0000313" key="6">
    <source>
        <dbReference type="Proteomes" id="UP000254718"/>
    </source>
</evidence>
<accession>A0A2X3K4Y9</accession>
<dbReference type="Proteomes" id="UP000250991">
    <property type="component" value="Unassembled WGS sequence"/>
</dbReference>
<dbReference type="RefSeq" id="WP_000781351.1">
    <property type="nucleotide sequence ID" value="NZ_CP029180.1"/>
</dbReference>
<dbReference type="AlphaFoldDB" id="A0A2X3K4Y9"/>
<evidence type="ECO:0000313" key="5">
    <source>
        <dbReference type="Proteomes" id="UP000250991"/>
    </source>
</evidence>
<dbReference type="EMBL" id="UARW01000010">
    <property type="protein sequence ID" value="SQD02811.1"/>
    <property type="molecule type" value="Genomic_DNA"/>
</dbReference>
<protein>
    <submittedName>
        <fullName evidence="1">Uncharacterized protein</fullName>
    </submittedName>
</protein>
<gene>
    <name evidence="1" type="ORF">NCTC8009_03284</name>
    <name evidence="2" type="ORF">NCTC8179_00816</name>
    <name evidence="3" type="ORF">NCTC8179_04710</name>
    <name evidence="4" type="ORF">NCTC8333_01813</name>
</gene>
<evidence type="ECO:0000313" key="4">
    <source>
        <dbReference type="EMBL" id="STM22909.1"/>
    </source>
</evidence>
<proteinExistence type="predicted"/>
<evidence type="ECO:0000313" key="2">
    <source>
        <dbReference type="EMBL" id="STK55425.1"/>
    </source>
</evidence>
<evidence type="ECO:0000313" key="3">
    <source>
        <dbReference type="EMBL" id="STK94830.1"/>
    </source>
</evidence>
<dbReference type="Proteomes" id="UP000254718">
    <property type="component" value="Unassembled WGS sequence"/>
</dbReference>
<dbReference type="EMBL" id="UGEB01000001">
    <property type="protein sequence ID" value="STK55425.1"/>
    <property type="molecule type" value="Genomic_DNA"/>
</dbReference>
<name>A0A2X3K4Y9_ECOLX</name>
<evidence type="ECO:0000313" key="1">
    <source>
        <dbReference type="EMBL" id="SQD02811.1"/>
    </source>
</evidence>
<dbReference type="EMBL" id="UGEB01000001">
    <property type="protein sequence ID" value="STK94830.1"/>
    <property type="molecule type" value="Genomic_DNA"/>
</dbReference>
<reference evidence="5 6" key="1">
    <citation type="submission" date="2018-06" db="EMBL/GenBank/DDBJ databases">
        <authorList>
            <consortium name="Pathogen Informatics"/>
            <person name="Doyle S."/>
        </authorList>
    </citation>
    <scope>NUCLEOTIDE SEQUENCE [LARGE SCALE GENOMIC DNA]</scope>
    <source>
        <strain evidence="1 5">NCTC8009</strain>
        <strain evidence="2 7">NCTC8179</strain>
        <strain evidence="4 6">NCTC8333</strain>
    </source>
</reference>
<sequence>MKMADITIDFNKLVKDSNKKLFAGRSNGRQAYDYFNIGKFCTTSNDRLYLLIPKGIVVSSSYFLGMLETVLPKFSSPSEFYSRTVLDGREYKEGMLSELDRAVRRGLHKNVPFF</sequence>
<evidence type="ECO:0000313" key="7">
    <source>
        <dbReference type="Proteomes" id="UP000255543"/>
    </source>
</evidence>
<organism evidence="1 5">
    <name type="scientific">Escherichia coli</name>
    <dbReference type="NCBI Taxonomy" id="562"/>
    <lineage>
        <taxon>Bacteria</taxon>
        <taxon>Pseudomonadati</taxon>
        <taxon>Pseudomonadota</taxon>
        <taxon>Gammaproteobacteria</taxon>
        <taxon>Enterobacterales</taxon>
        <taxon>Enterobacteriaceae</taxon>
        <taxon>Escherichia</taxon>
    </lineage>
</organism>
<dbReference type="Proteomes" id="UP000255543">
    <property type="component" value="Unassembled WGS sequence"/>
</dbReference>
<dbReference type="EMBL" id="UGFE01000002">
    <property type="protein sequence ID" value="STM22909.1"/>
    <property type="molecule type" value="Genomic_DNA"/>
</dbReference>